<evidence type="ECO:0000259" key="7">
    <source>
        <dbReference type="Pfam" id="PF00108"/>
    </source>
</evidence>
<dbReference type="PIRSF" id="PIRSF000429">
    <property type="entry name" value="Ac-CoA_Ac_transf"/>
    <property type="match status" value="1"/>
</dbReference>
<organism evidence="9 10">
    <name type="scientific">Sipha flava</name>
    <name type="common">yellow sugarcane aphid</name>
    <dbReference type="NCBI Taxonomy" id="143950"/>
    <lineage>
        <taxon>Eukaryota</taxon>
        <taxon>Metazoa</taxon>
        <taxon>Ecdysozoa</taxon>
        <taxon>Arthropoda</taxon>
        <taxon>Hexapoda</taxon>
        <taxon>Insecta</taxon>
        <taxon>Pterygota</taxon>
        <taxon>Neoptera</taxon>
        <taxon>Paraneoptera</taxon>
        <taxon>Hemiptera</taxon>
        <taxon>Sternorrhyncha</taxon>
        <taxon>Aphidomorpha</taxon>
        <taxon>Aphidoidea</taxon>
        <taxon>Aphididae</taxon>
        <taxon>Sipha</taxon>
    </lineage>
</organism>
<evidence type="ECO:0000256" key="6">
    <source>
        <dbReference type="RuleBase" id="RU003557"/>
    </source>
</evidence>
<dbReference type="GO" id="GO:0003988">
    <property type="term" value="F:acetyl-CoA C-acyltransferase activity"/>
    <property type="evidence" value="ECO:0007669"/>
    <property type="project" value="UniProtKB-ARBA"/>
</dbReference>
<proteinExistence type="inferred from homology"/>
<dbReference type="OrthoDB" id="5404651at2759"/>
<evidence type="ECO:0000259" key="8">
    <source>
        <dbReference type="Pfam" id="PF02803"/>
    </source>
</evidence>
<dbReference type="GeneID" id="112683935"/>
<dbReference type="SUPFAM" id="SSF53901">
    <property type="entry name" value="Thiolase-like"/>
    <property type="match status" value="2"/>
</dbReference>
<dbReference type="CTD" id="39"/>
<dbReference type="PROSITE" id="PS00737">
    <property type="entry name" value="THIOLASE_2"/>
    <property type="match status" value="1"/>
</dbReference>
<feature type="domain" description="Thiolase C-terminal" evidence="8">
    <location>
        <begin position="270"/>
        <end position="390"/>
    </location>
</feature>
<name>A0A8B8FKU2_9HEMI</name>
<dbReference type="FunFam" id="3.40.47.10:FF:000010">
    <property type="entry name" value="Acetyl-CoA acetyltransferase (Thiolase)"/>
    <property type="match status" value="1"/>
</dbReference>
<evidence type="ECO:0000256" key="2">
    <source>
        <dbReference type="ARBA" id="ARBA00010982"/>
    </source>
</evidence>
<feature type="active site" description="Proton acceptor" evidence="5">
    <location>
        <position position="348"/>
    </location>
</feature>
<dbReference type="Proteomes" id="UP000694846">
    <property type="component" value="Unplaced"/>
</dbReference>
<dbReference type="InterPro" id="IPR020615">
    <property type="entry name" value="Thiolase_acyl_enz_int_AS"/>
</dbReference>
<evidence type="ECO:0000256" key="1">
    <source>
        <dbReference type="ARBA" id="ARBA00005189"/>
    </source>
</evidence>
<dbReference type="InterPro" id="IPR002155">
    <property type="entry name" value="Thiolase"/>
</dbReference>
<dbReference type="NCBIfam" id="TIGR01930">
    <property type="entry name" value="AcCoA-C-Actrans"/>
    <property type="match status" value="1"/>
</dbReference>
<keyword evidence="4 6" id="KW-0012">Acyltransferase</keyword>
<comment type="pathway">
    <text evidence="1">Lipid metabolism.</text>
</comment>
<evidence type="ECO:0000313" key="9">
    <source>
        <dbReference type="Proteomes" id="UP000694846"/>
    </source>
</evidence>
<evidence type="ECO:0000256" key="5">
    <source>
        <dbReference type="PIRSR" id="PIRSR000429-1"/>
    </source>
</evidence>
<keyword evidence="9" id="KW-1185">Reference proteome</keyword>
<reference evidence="10" key="1">
    <citation type="submission" date="2025-08" db="UniProtKB">
        <authorList>
            <consortium name="RefSeq"/>
        </authorList>
    </citation>
    <scope>IDENTIFICATION</scope>
    <source>
        <tissue evidence="10">Whole body</tissue>
    </source>
</reference>
<feature type="domain" description="Thiolase N-terminal" evidence="7">
    <location>
        <begin position="5"/>
        <end position="261"/>
    </location>
</feature>
<dbReference type="PROSITE" id="PS00098">
    <property type="entry name" value="THIOLASE_1"/>
    <property type="match status" value="1"/>
</dbReference>
<dbReference type="AlphaFoldDB" id="A0A8B8FKU2"/>
<dbReference type="PANTHER" id="PTHR18919:SF107">
    <property type="entry name" value="ACETYL-COA ACETYLTRANSFERASE, CYTOSOLIC"/>
    <property type="match status" value="1"/>
</dbReference>
<feature type="active site" description="Proton acceptor" evidence="5">
    <location>
        <position position="378"/>
    </location>
</feature>
<protein>
    <submittedName>
        <fullName evidence="10">Acetyl-CoA acetyltransferase, cytosolic</fullName>
    </submittedName>
</protein>
<dbReference type="InterPro" id="IPR020610">
    <property type="entry name" value="Thiolase_AS"/>
</dbReference>
<accession>A0A8B8FKU2</accession>
<dbReference type="InterPro" id="IPR020616">
    <property type="entry name" value="Thiolase_N"/>
</dbReference>
<dbReference type="InterPro" id="IPR020613">
    <property type="entry name" value="Thiolase_CS"/>
</dbReference>
<keyword evidence="3 6" id="KW-0808">Transferase</keyword>
<dbReference type="PANTHER" id="PTHR18919">
    <property type="entry name" value="ACETYL-COA C-ACYLTRANSFERASE"/>
    <property type="match status" value="1"/>
</dbReference>
<dbReference type="CDD" id="cd00751">
    <property type="entry name" value="thiolase"/>
    <property type="match status" value="1"/>
</dbReference>
<sequence length="393" mass="41457">MANEVYIVSAVRTPIGSFSGSLSSLKAHQMGCIVISEVLKRANVNTNEVSEVILGQALTAGQGQNPARQASVNAGIPFTVPSYIINMLCGSGLKAVVLGYQAIKCGDSSIVIAGGQESMSNAPHVANLRNGIRMGNTDLMDTMLCDGLIDAFNNIHMGITAENIAEKYEISREEQDKYALESQKRAAEAQKNGIFKEEITPVEVKIRRNTILFDVDEYPKHDTTLESLSALKPVFKTNGVVTAGNASGLNDGAAVVLLMSSEECKKRGCTPMAKIVSHAECGVDPKIMGTGPIPAVFQTIEKAGWTLDSVDIFELNEAFAAQSIAVLRDLGLDTNKVNIYGGAIALGHPIGASGARVLVTLVHSLLRTGKKRGVASLCVGGGMGIAIAVETVL</sequence>
<dbReference type="InterPro" id="IPR016039">
    <property type="entry name" value="Thiolase-like"/>
</dbReference>
<gene>
    <name evidence="10" type="primary">LOC112683935</name>
</gene>
<evidence type="ECO:0000256" key="3">
    <source>
        <dbReference type="ARBA" id="ARBA00022679"/>
    </source>
</evidence>
<feature type="active site" description="Acyl-thioester intermediate" evidence="5">
    <location>
        <position position="89"/>
    </location>
</feature>
<dbReference type="RefSeq" id="XP_025410970.1">
    <property type="nucleotide sequence ID" value="XM_025555185.1"/>
</dbReference>
<evidence type="ECO:0000313" key="10">
    <source>
        <dbReference type="RefSeq" id="XP_025410970.1"/>
    </source>
</evidence>
<dbReference type="PROSITE" id="PS00099">
    <property type="entry name" value="THIOLASE_3"/>
    <property type="match status" value="1"/>
</dbReference>
<dbReference type="Gene3D" id="3.40.47.10">
    <property type="match status" value="2"/>
</dbReference>
<evidence type="ECO:0000256" key="4">
    <source>
        <dbReference type="ARBA" id="ARBA00023315"/>
    </source>
</evidence>
<dbReference type="Pfam" id="PF02803">
    <property type="entry name" value="Thiolase_C"/>
    <property type="match status" value="1"/>
</dbReference>
<dbReference type="Pfam" id="PF00108">
    <property type="entry name" value="Thiolase_N"/>
    <property type="match status" value="1"/>
</dbReference>
<dbReference type="InterPro" id="IPR020617">
    <property type="entry name" value="Thiolase_C"/>
</dbReference>
<comment type="similarity">
    <text evidence="2 6">Belongs to the thiolase-like superfamily. Thiolase family.</text>
</comment>